<reference evidence="2" key="3">
    <citation type="submission" date="2015-04" db="UniProtKB">
        <authorList>
            <consortium name="EnsemblPlants"/>
        </authorList>
    </citation>
    <scope>IDENTIFICATION</scope>
    <source>
        <strain evidence="2">cv. Jemalong A17</strain>
    </source>
</reference>
<protein>
    <submittedName>
        <fullName evidence="1 2">Uncharacterized protein</fullName>
    </submittedName>
</protein>
<proteinExistence type="predicted"/>
<dbReference type="HOGENOM" id="CLU_2871064_0_0_1"/>
<evidence type="ECO:0000313" key="3">
    <source>
        <dbReference type="Proteomes" id="UP000002051"/>
    </source>
</evidence>
<dbReference type="EnsemblPlants" id="KEH19670">
    <property type="protein sequence ID" value="KEH19670"/>
    <property type="gene ID" value="MTR_8g466170"/>
</dbReference>
<dbReference type="EMBL" id="CM001224">
    <property type="protein sequence ID" value="KEH19670.1"/>
    <property type="molecule type" value="Genomic_DNA"/>
</dbReference>
<keyword evidence="3" id="KW-1185">Reference proteome</keyword>
<dbReference type="Proteomes" id="UP000002051">
    <property type="component" value="Chromosome 8"/>
</dbReference>
<organism evidence="1 3">
    <name type="scientific">Medicago truncatula</name>
    <name type="common">Barrel medic</name>
    <name type="synonym">Medicago tribuloides</name>
    <dbReference type="NCBI Taxonomy" id="3880"/>
    <lineage>
        <taxon>Eukaryota</taxon>
        <taxon>Viridiplantae</taxon>
        <taxon>Streptophyta</taxon>
        <taxon>Embryophyta</taxon>
        <taxon>Tracheophyta</taxon>
        <taxon>Spermatophyta</taxon>
        <taxon>Magnoliopsida</taxon>
        <taxon>eudicotyledons</taxon>
        <taxon>Gunneridae</taxon>
        <taxon>Pentapetalae</taxon>
        <taxon>rosids</taxon>
        <taxon>fabids</taxon>
        <taxon>Fabales</taxon>
        <taxon>Fabaceae</taxon>
        <taxon>Papilionoideae</taxon>
        <taxon>50 kb inversion clade</taxon>
        <taxon>NPAAA clade</taxon>
        <taxon>Hologalegina</taxon>
        <taxon>IRL clade</taxon>
        <taxon>Trifolieae</taxon>
        <taxon>Medicago</taxon>
    </lineage>
</organism>
<accession>A0A072U1J1</accession>
<sequence length="64" mass="7348">MNLSLNNLIVNPIASCWKFNPNVDLDSKAKFMFGESQQKVRFSNTKVTNQYNLKQVSAKSQLRI</sequence>
<reference evidence="1 3" key="2">
    <citation type="journal article" date="2014" name="BMC Genomics">
        <title>An improved genome release (version Mt4.0) for the model legume Medicago truncatula.</title>
        <authorList>
            <person name="Tang H."/>
            <person name="Krishnakumar V."/>
            <person name="Bidwell S."/>
            <person name="Rosen B."/>
            <person name="Chan A."/>
            <person name="Zhou S."/>
            <person name="Gentzbittel L."/>
            <person name="Childs K.L."/>
            <person name="Yandell M."/>
            <person name="Gundlach H."/>
            <person name="Mayer K.F."/>
            <person name="Schwartz D.C."/>
            <person name="Town C.D."/>
        </authorList>
    </citation>
    <scope>GENOME REANNOTATION</scope>
    <source>
        <strain evidence="1">A17</strain>
        <strain evidence="2 3">cv. Jemalong A17</strain>
    </source>
</reference>
<evidence type="ECO:0000313" key="2">
    <source>
        <dbReference type="EnsemblPlants" id="KEH19670"/>
    </source>
</evidence>
<evidence type="ECO:0000313" key="1">
    <source>
        <dbReference type="EMBL" id="KEH19670.1"/>
    </source>
</evidence>
<dbReference type="AlphaFoldDB" id="A0A072U1J1"/>
<gene>
    <name evidence="1" type="ordered locus">MTR_8g466170</name>
</gene>
<reference evidence="1 3" key="1">
    <citation type="journal article" date="2011" name="Nature">
        <title>The Medicago genome provides insight into the evolution of rhizobial symbioses.</title>
        <authorList>
            <person name="Young N.D."/>
            <person name="Debelle F."/>
            <person name="Oldroyd G.E."/>
            <person name="Geurts R."/>
            <person name="Cannon S.B."/>
            <person name="Udvardi M.K."/>
            <person name="Benedito V.A."/>
            <person name="Mayer K.F."/>
            <person name="Gouzy J."/>
            <person name="Schoof H."/>
            <person name="Van de Peer Y."/>
            <person name="Proost S."/>
            <person name="Cook D.R."/>
            <person name="Meyers B.C."/>
            <person name="Spannagl M."/>
            <person name="Cheung F."/>
            <person name="De Mita S."/>
            <person name="Krishnakumar V."/>
            <person name="Gundlach H."/>
            <person name="Zhou S."/>
            <person name="Mudge J."/>
            <person name="Bharti A.K."/>
            <person name="Murray J.D."/>
            <person name="Naoumkina M.A."/>
            <person name="Rosen B."/>
            <person name="Silverstein K.A."/>
            <person name="Tang H."/>
            <person name="Rombauts S."/>
            <person name="Zhao P.X."/>
            <person name="Zhou P."/>
            <person name="Barbe V."/>
            <person name="Bardou P."/>
            <person name="Bechner M."/>
            <person name="Bellec A."/>
            <person name="Berger A."/>
            <person name="Berges H."/>
            <person name="Bidwell S."/>
            <person name="Bisseling T."/>
            <person name="Choisne N."/>
            <person name="Couloux A."/>
            <person name="Denny R."/>
            <person name="Deshpande S."/>
            <person name="Dai X."/>
            <person name="Doyle J.J."/>
            <person name="Dudez A.M."/>
            <person name="Farmer A.D."/>
            <person name="Fouteau S."/>
            <person name="Franken C."/>
            <person name="Gibelin C."/>
            <person name="Gish J."/>
            <person name="Goldstein S."/>
            <person name="Gonzalez A.J."/>
            <person name="Green P.J."/>
            <person name="Hallab A."/>
            <person name="Hartog M."/>
            <person name="Hua A."/>
            <person name="Humphray S.J."/>
            <person name="Jeong D.H."/>
            <person name="Jing Y."/>
            <person name="Jocker A."/>
            <person name="Kenton S.M."/>
            <person name="Kim D.J."/>
            <person name="Klee K."/>
            <person name="Lai H."/>
            <person name="Lang C."/>
            <person name="Lin S."/>
            <person name="Macmil S.L."/>
            <person name="Magdelenat G."/>
            <person name="Matthews L."/>
            <person name="McCorrison J."/>
            <person name="Monaghan E.L."/>
            <person name="Mun J.H."/>
            <person name="Najar F.Z."/>
            <person name="Nicholson C."/>
            <person name="Noirot C."/>
            <person name="O'Bleness M."/>
            <person name="Paule C.R."/>
            <person name="Poulain J."/>
            <person name="Prion F."/>
            <person name="Qin B."/>
            <person name="Qu C."/>
            <person name="Retzel E.F."/>
            <person name="Riddle C."/>
            <person name="Sallet E."/>
            <person name="Samain S."/>
            <person name="Samson N."/>
            <person name="Sanders I."/>
            <person name="Saurat O."/>
            <person name="Scarpelli C."/>
            <person name="Schiex T."/>
            <person name="Segurens B."/>
            <person name="Severin A.J."/>
            <person name="Sherrier D.J."/>
            <person name="Shi R."/>
            <person name="Sims S."/>
            <person name="Singer S.R."/>
            <person name="Sinharoy S."/>
            <person name="Sterck L."/>
            <person name="Viollet A."/>
            <person name="Wang B.B."/>
            <person name="Wang K."/>
            <person name="Wang M."/>
            <person name="Wang X."/>
            <person name="Warfsmann J."/>
            <person name="Weissenbach J."/>
            <person name="White D.D."/>
            <person name="White J.D."/>
            <person name="Wiley G.B."/>
            <person name="Wincker P."/>
            <person name="Xing Y."/>
            <person name="Yang L."/>
            <person name="Yao Z."/>
            <person name="Ying F."/>
            <person name="Zhai J."/>
            <person name="Zhou L."/>
            <person name="Zuber A."/>
            <person name="Denarie J."/>
            <person name="Dixon R.A."/>
            <person name="May G.D."/>
            <person name="Schwartz D.C."/>
            <person name="Rogers J."/>
            <person name="Quetier F."/>
            <person name="Town C.D."/>
            <person name="Roe B.A."/>
        </authorList>
    </citation>
    <scope>NUCLEOTIDE SEQUENCE [LARGE SCALE GENOMIC DNA]</scope>
    <source>
        <strain evidence="1">A17</strain>
        <strain evidence="2 3">cv. Jemalong A17</strain>
    </source>
</reference>
<name>A0A072U1J1_MEDTR</name>